<accession>A0ABR3F1F5</accession>
<feature type="compositionally biased region" description="Basic residues" evidence="1">
    <location>
        <begin position="49"/>
        <end position="59"/>
    </location>
</feature>
<dbReference type="Proteomes" id="UP001465976">
    <property type="component" value="Unassembled WGS sequence"/>
</dbReference>
<feature type="compositionally biased region" description="Basic and acidic residues" evidence="1">
    <location>
        <begin position="61"/>
        <end position="80"/>
    </location>
</feature>
<evidence type="ECO:0000256" key="1">
    <source>
        <dbReference type="SAM" id="MobiDB-lite"/>
    </source>
</evidence>
<evidence type="ECO:0000259" key="2">
    <source>
        <dbReference type="Pfam" id="PF20231"/>
    </source>
</evidence>
<feature type="region of interest" description="Disordered" evidence="1">
    <location>
        <begin position="1014"/>
        <end position="1057"/>
    </location>
</feature>
<name>A0ABR3F1F5_9AGAR</name>
<proteinExistence type="predicted"/>
<evidence type="ECO:0000313" key="3">
    <source>
        <dbReference type="EMBL" id="KAL0569038.1"/>
    </source>
</evidence>
<feature type="compositionally biased region" description="Polar residues" evidence="1">
    <location>
        <begin position="18"/>
        <end position="31"/>
    </location>
</feature>
<protein>
    <recommendedName>
        <fullName evidence="2">DUF6589 domain-containing protein</fullName>
    </recommendedName>
</protein>
<feature type="compositionally biased region" description="Polar residues" evidence="1">
    <location>
        <begin position="112"/>
        <end position="121"/>
    </location>
</feature>
<feature type="region of interest" description="Disordered" evidence="1">
    <location>
        <begin position="1"/>
        <end position="140"/>
    </location>
</feature>
<feature type="compositionally biased region" description="Acidic residues" evidence="1">
    <location>
        <begin position="86"/>
        <end position="101"/>
    </location>
</feature>
<dbReference type="Pfam" id="PF20231">
    <property type="entry name" value="DUF6589"/>
    <property type="match status" value="1"/>
</dbReference>
<comment type="caution">
    <text evidence="3">The sequence shown here is derived from an EMBL/GenBank/DDBJ whole genome shotgun (WGS) entry which is preliminary data.</text>
</comment>
<reference evidence="3 4" key="1">
    <citation type="submission" date="2024-02" db="EMBL/GenBank/DDBJ databases">
        <title>A draft genome for the cacao thread blight pathogen Marasmius crinis-equi.</title>
        <authorList>
            <person name="Cohen S.P."/>
            <person name="Baruah I.K."/>
            <person name="Amoako-Attah I."/>
            <person name="Bukari Y."/>
            <person name="Meinhardt L.W."/>
            <person name="Bailey B.A."/>
        </authorList>
    </citation>
    <scope>NUCLEOTIDE SEQUENCE [LARGE SCALE GENOMIC DNA]</scope>
    <source>
        <strain evidence="3 4">GH-76</strain>
    </source>
</reference>
<organism evidence="3 4">
    <name type="scientific">Marasmius crinis-equi</name>
    <dbReference type="NCBI Taxonomy" id="585013"/>
    <lineage>
        <taxon>Eukaryota</taxon>
        <taxon>Fungi</taxon>
        <taxon>Dikarya</taxon>
        <taxon>Basidiomycota</taxon>
        <taxon>Agaricomycotina</taxon>
        <taxon>Agaricomycetes</taxon>
        <taxon>Agaricomycetidae</taxon>
        <taxon>Agaricales</taxon>
        <taxon>Marasmiineae</taxon>
        <taxon>Marasmiaceae</taxon>
        <taxon>Marasmius</taxon>
    </lineage>
</organism>
<evidence type="ECO:0000313" key="4">
    <source>
        <dbReference type="Proteomes" id="UP001465976"/>
    </source>
</evidence>
<gene>
    <name evidence="3" type="ORF">V5O48_012934</name>
</gene>
<keyword evidence="4" id="KW-1185">Reference proteome</keyword>
<feature type="compositionally biased region" description="Acidic residues" evidence="1">
    <location>
        <begin position="1026"/>
        <end position="1057"/>
    </location>
</feature>
<sequence length="1078" mass="122754">MVFQRHKVSEEDQPFRPSGSTRSKRTLSQPESEPEAEETPNVKPYGIRARLRKKLKLRKSPSPEREPGNMEIDFYDHPMRSSEPPPEIDVEDRQDPDEDMLDTPRGSPIPQSPNAVRSSSAPPTPHRPSRYNEPEESQNDFDRSLLLEQHTSSNVAITPQTPLRHRTSFWSFKTPSHDPSPRGAMKRSPFLFERDGHLGERARKRAVEKARAAIKAGDEAIERMSQAQKKIEGEVDRAHDIFSRLSKPISSGGYGFNSPWHFFERLFQSGSEKQGKINVTRFCKDHGAELAEKLFERLKESFTEFRGGYLADQVRKEAAAIQKLLTRPSGTKMSALIDSFNLEKLEEEIEAVAPTLWSILQSYVLDGKKEREKPEEGTGKGKGKERQEEERINEKSEKEKDRDAILATICAMLSITRSQKANDFQVVMGLFLLASGASKREVDVLSHAGLSVSYSSVLRHVKALSRENLAEVQRVVKEFLVAIIWDNVNFAFRVGSERIDSKDHFDNGTTATVVVQHNPFTNWPAEQGSLPIPLKPPRSTTYQSISDHSSLILPNLDHLLQLEQCLLWQLKRLAIDNTQGLARFENILGSCPSFGEYDQISVHVTQQYPLPAMHLDESTIDGTMQVYDTVLEHMNMSSSDLEQHGLLFVDGDLLTDSLIDKVCYFLFGGTNHAELSTYKVESARRNCEGVREGMKAVIRRFGLFHCKMAGCRMVLNEHWGEPNSKWPGSLWWEHTQLLKRKAISAGWQTKKAAPWKPTHELIQMSLAAHVLDGFRIYCGHVNFQLWATKSTFDEFNRVAKLVYENLFTSAAHAEQAHATGGKDIVLMNNILYNRDALLYWLLVTSIKTGNIGRVVLVLRVWMVMMRTPKTMPCYANAIFETLGRIQEYPEKLRVFFLHNWLVNLTGRTNGFKENDLLEEQQNRWVKHIRPLHFLSHHRIVAKAFRTPYNSTQHTTPDMLKEIHCIADALCDERVQEYVPDRPANESVAAVRDLFKEGSKQANKKSAFRRYRADTTTMENLGVTEEERPDIESEDEDEDSDSEPEYVATDEDVALDNDEPELTEALINAAVTIVNDIFD</sequence>
<dbReference type="InterPro" id="IPR046496">
    <property type="entry name" value="DUF6589"/>
</dbReference>
<feature type="region of interest" description="Disordered" evidence="1">
    <location>
        <begin position="370"/>
        <end position="399"/>
    </location>
</feature>
<feature type="domain" description="DUF6589" evidence="2">
    <location>
        <begin position="549"/>
        <end position="928"/>
    </location>
</feature>
<dbReference type="EMBL" id="JBAHYK010001206">
    <property type="protein sequence ID" value="KAL0569038.1"/>
    <property type="molecule type" value="Genomic_DNA"/>
</dbReference>